<sequence length="178" mass="20057">MKLLFLKVGVFSMFSLLILVSDTPFYMKVVFISAMLFFLLPFGNHFFTKERMSRKVFSAVTGAAVFTLLLTLVPSVIFKEISDSPSFFELGLSIIVVAFYAILGFFIYGIPVSLLSDWISGHFSKRLLVAGLVHLTFGMLLIKELSVIPAICAASFWLIDEILQRKRFRTVLNNEGTH</sequence>
<feature type="transmembrane region" description="Helical" evidence="1">
    <location>
        <begin position="90"/>
        <end position="115"/>
    </location>
</feature>
<comment type="caution">
    <text evidence="2">The sequence shown here is derived from an EMBL/GenBank/DDBJ whole genome shotgun (WGS) entry which is preliminary data.</text>
</comment>
<organism evidence="2 3">
    <name type="scientific">Planococcus koreensis</name>
    <dbReference type="NCBI Taxonomy" id="112331"/>
    <lineage>
        <taxon>Bacteria</taxon>
        <taxon>Bacillati</taxon>
        <taxon>Bacillota</taxon>
        <taxon>Bacilli</taxon>
        <taxon>Bacillales</taxon>
        <taxon>Caryophanaceae</taxon>
        <taxon>Planococcus</taxon>
    </lineage>
</organism>
<dbReference type="RefSeq" id="WP_135500448.1">
    <property type="nucleotide sequence ID" value="NZ_JACHHE010000001.1"/>
</dbReference>
<dbReference type="OrthoDB" id="68404at2"/>
<dbReference type="EMBL" id="JACHHE010000001">
    <property type="protein sequence ID" value="MBB5178768.1"/>
    <property type="molecule type" value="Genomic_DNA"/>
</dbReference>
<feature type="transmembrane region" description="Helical" evidence="1">
    <location>
        <begin position="29"/>
        <end position="47"/>
    </location>
</feature>
<keyword evidence="1" id="KW-0812">Transmembrane</keyword>
<gene>
    <name evidence="2" type="ORF">HNQ44_000190</name>
</gene>
<evidence type="ECO:0000313" key="3">
    <source>
        <dbReference type="Proteomes" id="UP000525923"/>
    </source>
</evidence>
<keyword evidence="1" id="KW-1133">Transmembrane helix</keyword>
<reference evidence="2 3" key="1">
    <citation type="submission" date="2020-08" db="EMBL/GenBank/DDBJ databases">
        <title>Genomic Encyclopedia of Type Strains, Phase IV (KMG-IV): sequencing the most valuable type-strain genomes for metagenomic binning, comparative biology and taxonomic classification.</title>
        <authorList>
            <person name="Goeker M."/>
        </authorList>
    </citation>
    <scope>NUCLEOTIDE SEQUENCE [LARGE SCALE GENOMIC DNA]</scope>
    <source>
        <strain evidence="2 3">DSM 15895</strain>
    </source>
</reference>
<feature type="transmembrane region" description="Helical" evidence="1">
    <location>
        <begin position="59"/>
        <end position="78"/>
    </location>
</feature>
<evidence type="ECO:0000256" key="1">
    <source>
        <dbReference type="SAM" id="Phobius"/>
    </source>
</evidence>
<accession>A0A7W8CNT9</accession>
<keyword evidence="3" id="KW-1185">Reference proteome</keyword>
<name>A0A7W8CNT9_9BACL</name>
<feature type="transmembrane region" description="Helical" evidence="1">
    <location>
        <begin position="127"/>
        <end position="159"/>
    </location>
</feature>
<keyword evidence="1" id="KW-0472">Membrane</keyword>
<dbReference type="AlphaFoldDB" id="A0A7W8CNT9"/>
<dbReference type="Proteomes" id="UP000525923">
    <property type="component" value="Unassembled WGS sequence"/>
</dbReference>
<evidence type="ECO:0000313" key="2">
    <source>
        <dbReference type="EMBL" id="MBB5178768.1"/>
    </source>
</evidence>
<proteinExistence type="predicted"/>
<protein>
    <submittedName>
        <fullName evidence="2">MFS family permease</fullName>
    </submittedName>
</protein>